<accession>A0A6A6JMG5</accession>
<dbReference type="Proteomes" id="UP000800097">
    <property type="component" value="Unassembled WGS sequence"/>
</dbReference>
<keyword evidence="1" id="KW-0812">Transmembrane</keyword>
<keyword evidence="4" id="KW-1185">Reference proteome</keyword>
<proteinExistence type="predicted"/>
<keyword evidence="1" id="KW-1133">Transmembrane helix</keyword>
<keyword evidence="1" id="KW-0472">Membrane</keyword>
<dbReference type="GeneID" id="54552871"/>
<evidence type="ECO:0000313" key="4">
    <source>
        <dbReference type="Proteomes" id="UP000800097"/>
    </source>
</evidence>
<gene>
    <name evidence="3" type="ORF">EI97DRAFT_441381</name>
</gene>
<protein>
    <recommendedName>
        <fullName evidence="5">Mid2 domain-containing protein</fullName>
    </recommendedName>
</protein>
<feature type="transmembrane region" description="Helical" evidence="1">
    <location>
        <begin position="201"/>
        <end position="225"/>
    </location>
</feature>
<organism evidence="3 4">
    <name type="scientific">Westerdykella ornata</name>
    <dbReference type="NCBI Taxonomy" id="318751"/>
    <lineage>
        <taxon>Eukaryota</taxon>
        <taxon>Fungi</taxon>
        <taxon>Dikarya</taxon>
        <taxon>Ascomycota</taxon>
        <taxon>Pezizomycotina</taxon>
        <taxon>Dothideomycetes</taxon>
        <taxon>Pleosporomycetidae</taxon>
        <taxon>Pleosporales</taxon>
        <taxon>Sporormiaceae</taxon>
        <taxon>Westerdykella</taxon>
    </lineage>
</organism>
<dbReference type="PANTHER" id="PTHR16861">
    <property type="entry name" value="GLYCOPROTEIN 38"/>
    <property type="match status" value="1"/>
</dbReference>
<dbReference type="AlphaFoldDB" id="A0A6A6JMG5"/>
<sequence length="367" mass="38430">MRPLNGASPALALSVAIVLLPAAIAKPYPVHIGDYRQLHNESLVDKRQQDCALWCGWNGFLCCPSGTKCGTNAKNEAICDPISGNGGDNSGSWQFFTSTWIETGTVTRTSVYSSFVGAPTANSCGGARVPCGGGCCDSGYWCSNEDTQECRLIGGSSSPGIAPLPPATGTPTGTVPFKTPIPTGSGTAIPQQGGGGLSGGAIAGIVIGVIAGVLLLLFLCLFCCAKALFDSIMAIFGFGKKRRHTHEETYIEERHRHSHSGSAAGGRRWYGQAARPARPPPKKGGGFGNALGIGAALGGLALALGLKRRHDRKHDDKSTTISGSSAYYSDYTSTNDGMNGTGLLNTTKSDFEEKFNESYRFPHVCMN</sequence>
<dbReference type="RefSeq" id="XP_033654852.1">
    <property type="nucleotide sequence ID" value="XM_033799696.1"/>
</dbReference>
<dbReference type="OrthoDB" id="5425848at2759"/>
<evidence type="ECO:0008006" key="5">
    <source>
        <dbReference type="Google" id="ProtNLM"/>
    </source>
</evidence>
<keyword evidence="2" id="KW-0732">Signal</keyword>
<dbReference type="EMBL" id="ML986490">
    <property type="protein sequence ID" value="KAF2277313.1"/>
    <property type="molecule type" value="Genomic_DNA"/>
</dbReference>
<evidence type="ECO:0000256" key="1">
    <source>
        <dbReference type="SAM" id="Phobius"/>
    </source>
</evidence>
<reference evidence="3" key="1">
    <citation type="journal article" date="2020" name="Stud. Mycol.">
        <title>101 Dothideomycetes genomes: a test case for predicting lifestyles and emergence of pathogens.</title>
        <authorList>
            <person name="Haridas S."/>
            <person name="Albert R."/>
            <person name="Binder M."/>
            <person name="Bloem J."/>
            <person name="Labutti K."/>
            <person name="Salamov A."/>
            <person name="Andreopoulos B."/>
            <person name="Baker S."/>
            <person name="Barry K."/>
            <person name="Bills G."/>
            <person name="Bluhm B."/>
            <person name="Cannon C."/>
            <person name="Castanera R."/>
            <person name="Culley D."/>
            <person name="Daum C."/>
            <person name="Ezra D."/>
            <person name="Gonzalez J."/>
            <person name="Henrissat B."/>
            <person name="Kuo A."/>
            <person name="Liang C."/>
            <person name="Lipzen A."/>
            <person name="Lutzoni F."/>
            <person name="Magnuson J."/>
            <person name="Mondo S."/>
            <person name="Nolan M."/>
            <person name="Ohm R."/>
            <person name="Pangilinan J."/>
            <person name="Park H.-J."/>
            <person name="Ramirez L."/>
            <person name="Alfaro M."/>
            <person name="Sun H."/>
            <person name="Tritt A."/>
            <person name="Yoshinaga Y."/>
            <person name="Zwiers L.-H."/>
            <person name="Turgeon B."/>
            <person name="Goodwin S."/>
            <person name="Spatafora J."/>
            <person name="Crous P."/>
            <person name="Grigoriev I."/>
        </authorList>
    </citation>
    <scope>NUCLEOTIDE SEQUENCE</scope>
    <source>
        <strain evidence="3">CBS 379.55</strain>
    </source>
</reference>
<evidence type="ECO:0000313" key="3">
    <source>
        <dbReference type="EMBL" id="KAF2277313.1"/>
    </source>
</evidence>
<evidence type="ECO:0000256" key="2">
    <source>
        <dbReference type="SAM" id="SignalP"/>
    </source>
</evidence>
<feature type="signal peptide" evidence="2">
    <location>
        <begin position="1"/>
        <end position="25"/>
    </location>
</feature>
<name>A0A6A6JMG5_WESOR</name>
<feature type="chain" id="PRO_5025442527" description="Mid2 domain-containing protein" evidence="2">
    <location>
        <begin position="26"/>
        <end position="367"/>
    </location>
</feature>
<dbReference type="PANTHER" id="PTHR16861:SF10">
    <property type="entry name" value="MID2 DOMAIN-CONTAINING PROTEIN"/>
    <property type="match status" value="1"/>
</dbReference>
<feature type="transmembrane region" description="Helical" evidence="1">
    <location>
        <begin position="287"/>
        <end position="306"/>
    </location>
</feature>